<comment type="caution">
    <text evidence="2">The sequence shown here is derived from an EMBL/GenBank/DDBJ whole genome shotgun (WGS) entry which is preliminary data.</text>
</comment>
<evidence type="ECO:0000313" key="2">
    <source>
        <dbReference type="EMBL" id="KNY25308.1"/>
    </source>
</evidence>
<dbReference type="Proteomes" id="UP000036923">
    <property type="component" value="Unassembled WGS sequence"/>
</dbReference>
<proteinExistence type="predicted"/>
<evidence type="ECO:0008006" key="4">
    <source>
        <dbReference type="Google" id="ProtNLM"/>
    </source>
</evidence>
<dbReference type="AlphaFoldDB" id="A0A0L6JHX2"/>
<feature type="signal peptide" evidence="1">
    <location>
        <begin position="1"/>
        <end position="23"/>
    </location>
</feature>
<reference evidence="3" key="1">
    <citation type="submission" date="2015-07" db="EMBL/GenBank/DDBJ databases">
        <title>Near-Complete Genome Sequence of the Cellulolytic Bacterium Bacteroides (Pseudobacteroides) cellulosolvens ATCC 35603.</title>
        <authorList>
            <person name="Dassa B."/>
            <person name="Utturkar S.M."/>
            <person name="Klingeman D.M."/>
            <person name="Hurt R.A."/>
            <person name="Keller M."/>
            <person name="Xu J."/>
            <person name="Reddy Y.H.K."/>
            <person name="Borovok I."/>
            <person name="Grinberg I.R."/>
            <person name="Lamed R."/>
            <person name="Zhivin O."/>
            <person name="Bayer E.A."/>
            <person name="Brown S.D."/>
        </authorList>
    </citation>
    <scope>NUCLEOTIDE SEQUENCE [LARGE SCALE GENOMIC DNA]</scope>
    <source>
        <strain evidence="3">DSM 2933</strain>
    </source>
</reference>
<dbReference type="PROSITE" id="PS51257">
    <property type="entry name" value="PROKAR_LIPOPROTEIN"/>
    <property type="match status" value="1"/>
</dbReference>
<organism evidence="2 3">
    <name type="scientific">Pseudobacteroides cellulosolvens ATCC 35603 = DSM 2933</name>
    <dbReference type="NCBI Taxonomy" id="398512"/>
    <lineage>
        <taxon>Bacteria</taxon>
        <taxon>Bacillati</taxon>
        <taxon>Bacillota</taxon>
        <taxon>Clostridia</taxon>
        <taxon>Eubacteriales</taxon>
        <taxon>Oscillospiraceae</taxon>
        <taxon>Pseudobacteroides</taxon>
    </lineage>
</organism>
<dbReference type="RefSeq" id="WP_036943959.1">
    <property type="nucleotide sequence ID" value="NZ_JQKC01000024.1"/>
</dbReference>
<sequence precursor="true">MKVFKKLLAVIACTLMTASLFTACDGSKKEINSPTTQTTVTPKIEVKATPTQNRADIKGEF</sequence>
<gene>
    <name evidence="2" type="ORF">Bccel_0568</name>
</gene>
<accession>A0A0L6JHX2</accession>
<keyword evidence="3" id="KW-1185">Reference proteome</keyword>
<evidence type="ECO:0000256" key="1">
    <source>
        <dbReference type="SAM" id="SignalP"/>
    </source>
</evidence>
<name>A0A0L6JHX2_9FIRM</name>
<dbReference type="EMBL" id="LGTC01000001">
    <property type="protein sequence ID" value="KNY25308.1"/>
    <property type="molecule type" value="Genomic_DNA"/>
</dbReference>
<feature type="chain" id="PRO_5005566032" description="Lipoprotein" evidence="1">
    <location>
        <begin position="24"/>
        <end position="61"/>
    </location>
</feature>
<keyword evidence="1" id="KW-0732">Signal</keyword>
<evidence type="ECO:0000313" key="3">
    <source>
        <dbReference type="Proteomes" id="UP000036923"/>
    </source>
</evidence>
<dbReference type="STRING" id="398512.Bccel_0568"/>
<protein>
    <recommendedName>
        <fullName evidence="4">Lipoprotein</fullName>
    </recommendedName>
</protein>